<keyword evidence="6" id="KW-1185">Reference proteome</keyword>
<sequence>MWQEERYQRIKALLNTQDRVTIEQIISNLGVSRETVRRDLLNMEEQGLLKRVHGGIIRIEDEAPITERVNSHVVAKRELAKSILPYMHKGITLMLDAGTTNLLVAEELGMLSGITVITNSFDIALKLRNSVTERNSEIILLGGNISLRAPATTGSTTVSDLRRYHADIAILSPVGIDAEKGACNFDFQEADIARTMSEQSNRSFILADQSKIGLTSRAQFCPPEKIDLLITNSKSAECPGYTELANAVKAVKLC</sequence>
<dbReference type="SUPFAM" id="SSF46785">
    <property type="entry name" value="Winged helix' DNA-binding domain"/>
    <property type="match status" value="1"/>
</dbReference>
<dbReference type="Gene3D" id="1.10.10.10">
    <property type="entry name" value="Winged helix-like DNA-binding domain superfamily/Winged helix DNA-binding domain"/>
    <property type="match status" value="1"/>
</dbReference>
<dbReference type="SMART" id="SM01134">
    <property type="entry name" value="DeoRC"/>
    <property type="match status" value="1"/>
</dbReference>
<dbReference type="InterPro" id="IPR001034">
    <property type="entry name" value="DeoR_HTH"/>
</dbReference>
<dbReference type="GO" id="GO:0003677">
    <property type="term" value="F:DNA binding"/>
    <property type="evidence" value="ECO:0007669"/>
    <property type="project" value="UniProtKB-KW"/>
</dbReference>
<feature type="domain" description="HTH deoR-type" evidence="4">
    <location>
        <begin position="3"/>
        <end position="58"/>
    </location>
</feature>
<gene>
    <name evidence="5" type="ORF">LIN78_17195</name>
</gene>
<proteinExistence type="predicted"/>
<evidence type="ECO:0000256" key="1">
    <source>
        <dbReference type="ARBA" id="ARBA00023015"/>
    </source>
</evidence>
<accession>A0ABS8DAR0</accession>
<dbReference type="SMART" id="SM00420">
    <property type="entry name" value="HTH_DEOR"/>
    <property type="match status" value="1"/>
</dbReference>
<dbReference type="Pfam" id="PF08220">
    <property type="entry name" value="HTH_DeoR"/>
    <property type="match status" value="1"/>
</dbReference>
<dbReference type="RefSeq" id="WP_227182117.1">
    <property type="nucleotide sequence ID" value="NZ_JAJBZT010000015.1"/>
</dbReference>
<keyword evidence="2 5" id="KW-0238">DNA-binding</keyword>
<name>A0ABS8DAR0_9NEIS</name>
<dbReference type="InterPro" id="IPR014036">
    <property type="entry name" value="DeoR-like_C"/>
</dbReference>
<dbReference type="PROSITE" id="PS00894">
    <property type="entry name" value="HTH_DEOR_1"/>
    <property type="match status" value="1"/>
</dbReference>
<keyword evidence="3" id="KW-0804">Transcription</keyword>
<dbReference type="Gene3D" id="3.40.50.1360">
    <property type="match status" value="1"/>
</dbReference>
<keyword evidence="1" id="KW-0805">Transcription regulation</keyword>
<reference evidence="5" key="1">
    <citation type="submission" date="2021-10" db="EMBL/GenBank/DDBJ databases">
        <title>The complete genome sequence of Leeia sp. TBRC 13508.</title>
        <authorList>
            <person name="Charoenyingcharoen P."/>
            <person name="Yukphan P."/>
        </authorList>
    </citation>
    <scope>NUCLEOTIDE SEQUENCE</scope>
    <source>
        <strain evidence="5">TBRC 13508</strain>
    </source>
</reference>
<dbReference type="Pfam" id="PF00455">
    <property type="entry name" value="DeoRC"/>
    <property type="match status" value="1"/>
</dbReference>
<dbReference type="InterPro" id="IPR018356">
    <property type="entry name" value="Tscrpt_reg_HTH_DeoR_CS"/>
</dbReference>
<dbReference type="Proteomes" id="UP001165395">
    <property type="component" value="Unassembled WGS sequence"/>
</dbReference>
<dbReference type="SUPFAM" id="SSF100950">
    <property type="entry name" value="NagB/RpiA/CoA transferase-like"/>
    <property type="match status" value="1"/>
</dbReference>
<evidence type="ECO:0000313" key="6">
    <source>
        <dbReference type="Proteomes" id="UP001165395"/>
    </source>
</evidence>
<evidence type="ECO:0000256" key="2">
    <source>
        <dbReference type="ARBA" id="ARBA00023125"/>
    </source>
</evidence>
<evidence type="ECO:0000259" key="4">
    <source>
        <dbReference type="PROSITE" id="PS51000"/>
    </source>
</evidence>
<dbReference type="InterPro" id="IPR050313">
    <property type="entry name" value="Carb_Metab_HTH_regulators"/>
</dbReference>
<dbReference type="PRINTS" id="PR00037">
    <property type="entry name" value="HTHLACR"/>
</dbReference>
<evidence type="ECO:0000313" key="5">
    <source>
        <dbReference type="EMBL" id="MCB6185285.1"/>
    </source>
</evidence>
<dbReference type="PANTHER" id="PTHR30363:SF44">
    <property type="entry name" value="AGA OPERON TRANSCRIPTIONAL REPRESSOR-RELATED"/>
    <property type="match status" value="1"/>
</dbReference>
<comment type="caution">
    <text evidence="5">The sequence shown here is derived from an EMBL/GenBank/DDBJ whole genome shotgun (WGS) entry which is preliminary data.</text>
</comment>
<dbReference type="PROSITE" id="PS51000">
    <property type="entry name" value="HTH_DEOR_2"/>
    <property type="match status" value="1"/>
</dbReference>
<dbReference type="PANTHER" id="PTHR30363">
    <property type="entry name" value="HTH-TYPE TRANSCRIPTIONAL REGULATOR SRLR-RELATED"/>
    <property type="match status" value="1"/>
</dbReference>
<dbReference type="InterPro" id="IPR036390">
    <property type="entry name" value="WH_DNA-bd_sf"/>
</dbReference>
<dbReference type="EMBL" id="JAJBZT010000015">
    <property type="protein sequence ID" value="MCB6185285.1"/>
    <property type="molecule type" value="Genomic_DNA"/>
</dbReference>
<evidence type="ECO:0000256" key="3">
    <source>
        <dbReference type="ARBA" id="ARBA00023163"/>
    </source>
</evidence>
<dbReference type="InterPro" id="IPR037171">
    <property type="entry name" value="NagB/RpiA_transferase-like"/>
</dbReference>
<dbReference type="InterPro" id="IPR036388">
    <property type="entry name" value="WH-like_DNA-bd_sf"/>
</dbReference>
<protein>
    <submittedName>
        <fullName evidence="5">DeoR/GlpR family DNA-binding transcription regulator</fullName>
    </submittedName>
</protein>
<organism evidence="5 6">
    <name type="scientific">Leeia speluncae</name>
    <dbReference type="NCBI Taxonomy" id="2884804"/>
    <lineage>
        <taxon>Bacteria</taxon>
        <taxon>Pseudomonadati</taxon>
        <taxon>Pseudomonadota</taxon>
        <taxon>Betaproteobacteria</taxon>
        <taxon>Neisseriales</taxon>
        <taxon>Leeiaceae</taxon>
        <taxon>Leeia</taxon>
    </lineage>
</organism>